<dbReference type="HOGENOM" id="CLU_3336484_0_0_1"/>
<dbReference type="Gramene" id="KQL04808">
    <property type="protein sequence ID" value="KQL04808"/>
    <property type="gene ID" value="SETIT_005272mg"/>
</dbReference>
<proteinExistence type="predicted"/>
<dbReference type="AlphaFoldDB" id="K3XTL5"/>
<organism evidence="2 3">
    <name type="scientific">Setaria italica</name>
    <name type="common">Foxtail millet</name>
    <name type="synonym">Panicum italicum</name>
    <dbReference type="NCBI Taxonomy" id="4555"/>
    <lineage>
        <taxon>Eukaryota</taxon>
        <taxon>Viridiplantae</taxon>
        <taxon>Streptophyta</taxon>
        <taxon>Embryophyta</taxon>
        <taxon>Tracheophyta</taxon>
        <taxon>Spermatophyta</taxon>
        <taxon>Magnoliopsida</taxon>
        <taxon>Liliopsida</taxon>
        <taxon>Poales</taxon>
        <taxon>Poaceae</taxon>
        <taxon>PACMAD clade</taxon>
        <taxon>Panicoideae</taxon>
        <taxon>Panicodae</taxon>
        <taxon>Paniceae</taxon>
        <taxon>Cenchrinae</taxon>
        <taxon>Setaria</taxon>
    </lineage>
</organism>
<evidence type="ECO:0000256" key="1">
    <source>
        <dbReference type="SAM" id="MobiDB-lite"/>
    </source>
</evidence>
<dbReference type="EnsemblPlants" id="KQL04808">
    <property type="protein sequence ID" value="KQL04808"/>
    <property type="gene ID" value="SETIT_005272mg"/>
</dbReference>
<reference evidence="2" key="2">
    <citation type="submission" date="2018-08" db="UniProtKB">
        <authorList>
            <consortium name="EnsemblPlants"/>
        </authorList>
    </citation>
    <scope>IDENTIFICATION</scope>
    <source>
        <strain evidence="2">Yugu1</strain>
    </source>
</reference>
<evidence type="ECO:0000313" key="2">
    <source>
        <dbReference type="EnsemblPlants" id="KQL04808"/>
    </source>
</evidence>
<name>K3XTL5_SETIT</name>
<feature type="region of interest" description="Disordered" evidence="1">
    <location>
        <begin position="1"/>
        <end position="20"/>
    </location>
</feature>
<dbReference type="Proteomes" id="UP000004995">
    <property type="component" value="Unassembled WGS sequence"/>
</dbReference>
<evidence type="ECO:0000313" key="3">
    <source>
        <dbReference type="Proteomes" id="UP000004995"/>
    </source>
</evidence>
<protein>
    <submittedName>
        <fullName evidence="2">Uncharacterized protein</fullName>
    </submittedName>
</protein>
<dbReference type="EMBL" id="AGNK02002920">
    <property type="status" value="NOT_ANNOTATED_CDS"/>
    <property type="molecule type" value="Genomic_DNA"/>
</dbReference>
<dbReference type="InParanoid" id="K3XTL5"/>
<accession>K3XTL5</accession>
<keyword evidence="3" id="KW-1185">Reference proteome</keyword>
<feature type="compositionally biased region" description="Basic and acidic residues" evidence="1">
    <location>
        <begin position="9"/>
        <end position="20"/>
    </location>
</feature>
<reference evidence="3" key="1">
    <citation type="journal article" date="2012" name="Nat. Biotechnol.">
        <title>Reference genome sequence of the model plant Setaria.</title>
        <authorList>
            <person name="Bennetzen J.L."/>
            <person name="Schmutz J."/>
            <person name="Wang H."/>
            <person name="Percifield R."/>
            <person name="Hawkins J."/>
            <person name="Pontaroli A.C."/>
            <person name="Estep M."/>
            <person name="Feng L."/>
            <person name="Vaughn J.N."/>
            <person name="Grimwood J."/>
            <person name="Jenkins J."/>
            <person name="Barry K."/>
            <person name="Lindquist E."/>
            <person name="Hellsten U."/>
            <person name="Deshpande S."/>
            <person name="Wang X."/>
            <person name="Wu X."/>
            <person name="Mitros T."/>
            <person name="Triplett J."/>
            <person name="Yang X."/>
            <person name="Ye C.Y."/>
            <person name="Mauro-Herrera M."/>
            <person name="Wang L."/>
            <person name="Li P."/>
            <person name="Sharma M."/>
            <person name="Sharma R."/>
            <person name="Ronald P.C."/>
            <person name="Panaud O."/>
            <person name="Kellogg E.A."/>
            <person name="Brutnell T.P."/>
            <person name="Doust A.N."/>
            <person name="Tuskan G.A."/>
            <person name="Rokhsar D."/>
            <person name="Devos K.M."/>
        </authorList>
    </citation>
    <scope>NUCLEOTIDE SEQUENCE [LARGE SCALE GENOMIC DNA]</scope>
    <source>
        <strain evidence="3">cv. Yugu1</strain>
    </source>
</reference>
<sequence>MQWKPPGRWKPENSHHGPLDRRCVVHRGATSHVMHFAF</sequence>